<dbReference type="AlphaFoldDB" id="S9SFZ7"/>
<evidence type="ECO:0000313" key="1">
    <source>
        <dbReference type="EMBL" id="EPX85204.1"/>
    </source>
</evidence>
<proteinExistence type="predicted"/>
<evidence type="ECO:0000313" key="2">
    <source>
        <dbReference type="Proteomes" id="UP000015346"/>
    </source>
</evidence>
<comment type="caution">
    <text evidence="1">The sequence shown here is derived from an EMBL/GenBank/DDBJ whole genome shotgun (WGS) entry which is preliminary data.</text>
</comment>
<name>S9SFZ7_9RHOB</name>
<accession>S9SFZ7</accession>
<sequence>MQITLNRIPFEVRPVAEELRRALLSDPLIRPGLSRPVWSWNAEAREGRFTAPVSPQKGVILPSGLMAWVARPGTNGAGP</sequence>
<dbReference type="HOGENOM" id="CLU_2603876_0_0_5"/>
<dbReference type="RefSeq" id="WP_021097848.1">
    <property type="nucleotide sequence ID" value="NZ_KE557321.1"/>
</dbReference>
<organism evidence="1 2">
    <name type="scientific">Rubellimicrobium thermophilum DSM 16684</name>
    <dbReference type="NCBI Taxonomy" id="1123069"/>
    <lineage>
        <taxon>Bacteria</taxon>
        <taxon>Pseudomonadati</taxon>
        <taxon>Pseudomonadota</taxon>
        <taxon>Alphaproteobacteria</taxon>
        <taxon>Rhodobacterales</taxon>
        <taxon>Roseobacteraceae</taxon>
        <taxon>Rubellimicrobium</taxon>
    </lineage>
</organism>
<dbReference type="EMBL" id="AOLV01000015">
    <property type="protein sequence ID" value="EPX85204.1"/>
    <property type="molecule type" value="Genomic_DNA"/>
</dbReference>
<gene>
    <name evidence="1" type="ORF">ruthe_01760</name>
</gene>
<dbReference type="OrthoDB" id="7831801at2"/>
<protein>
    <submittedName>
        <fullName evidence="1">Uncharacterized protein</fullName>
    </submittedName>
</protein>
<dbReference type="Proteomes" id="UP000015346">
    <property type="component" value="Unassembled WGS sequence"/>
</dbReference>
<reference evidence="1 2" key="1">
    <citation type="journal article" date="2013" name="Stand. Genomic Sci.">
        <title>Genome sequence of the reddish-pigmented Rubellimicrobium thermophilum type strain (DSM 16684(T)), a member of the Roseobacter clade.</title>
        <authorList>
            <person name="Fiebig A."/>
            <person name="Riedel T."/>
            <person name="Gronow S."/>
            <person name="Petersen J."/>
            <person name="Klenk H.P."/>
            <person name="Goker M."/>
        </authorList>
    </citation>
    <scope>NUCLEOTIDE SEQUENCE [LARGE SCALE GENOMIC DNA]</scope>
    <source>
        <strain evidence="1 2">DSM 16684</strain>
    </source>
</reference>
<dbReference type="STRING" id="1123069.ruthe_01760"/>
<keyword evidence="2" id="KW-1185">Reference proteome</keyword>